<evidence type="ECO:0000313" key="1">
    <source>
        <dbReference type="EMBL" id="ADU27886.1"/>
    </source>
</evidence>
<dbReference type="Proteomes" id="UP000001551">
    <property type="component" value="Chromosome"/>
</dbReference>
<organism evidence="1 2">
    <name type="scientific">Ethanoligenens harbinense (strain DSM 18485 / JCM 12961 / CGMCC 1.5033 / YUAN-3)</name>
    <dbReference type="NCBI Taxonomy" id="663278"/>
    <lineage>
        <taxon>Bacteria</taxon>
        <taxon>Bacillati</taxon>
        <taxon>Bacillota</taxon>
        <taxon>Clostridia</taxon>
        <taxon>Eubacteriales</taxon>
        <taxon>Oscillospiraceae</taxon>
        <taxon>Ethanoligenens</taxon>
    </lineage>
</organism>
<reference evidence="1 2" key="1">
    <citation type="submission" date="2010-12" db="EMBL/GenBank/DDBJ databases">
        <title>Complete sequence of Ethanoligenens harbinense YUAN-3.</title>
        <authorList>
            <person name="Lucas S."/>
            <person name="Copeland A."/>
            <person name="Lapidus A."/>
            <person name="Cheng J.-F."/>
            <person name="Bruce D."/>
            <person name="Goodwin L."/>
            <person name="Pitluck S."/>
            <person name="Chertkov O."/>
            <person name="Misra M."/>
            <person name="Detter J.C."/>
            <person name="Han C."/>
            <person name="Tapia R."/>
            <person name="Land M."/>
            <person name="Hauser L."/>
            <person name="Jeffries C."/>
            <person name="Kyrpides N."/>
            <person name="Ivanova N."/>
            <person name="Mikhailova N."/>
            <person name="Wang A."/>
            <person name="Mouttaki H."/>
            <person name="He Z."/>
            <person name="Zhou J."/>
            <person name="Hemme C.L."/>
            <person name="Woyke T."/>
        </authorList>
    </citation>
    <scope>NUCLEOTIDE SEQUENCE [LARGE SCALE GENOMIC DNA]</scope>
    <source>
        <strain evidence="2">DSM 18485 / JCM 12961 / CGMCC 1.5033 / YUAN-3</strain>
    </source>
</reference>
<accession>E6U573</accession>
<dbReference type="HOGENOM" id="CLU_2972652_0_0_9"/>
<keyword evidence="2" id="KW-1185">Reference proteome</keyword>
<name>E6U573_ETHHY</name>
<evidence type="ECO:0000313" key="2">
    <source>
        <dbReference type="Proteomes" id="UP000001551"/>
    </source>
</evidence>
<proteinExistence type="predicted"/>
<sequence>MPLLDHFDTQTYYPVSSTGLQEGGKYKKPPGLAGGFSGRRGLPGNTYAVAGGISPQIC</sequence>
<dbReference type="KEGG" id="eha:Ethha_2387"/>
<dbReference type="AlphaFoldDB" id="E6U573"/>
<protein>
    <submittedName>
        <fullName evidence="1">Uncharacterized protein</fullName>
    </submittedName>
</protein>
<dbReference type="EMBL" id="CP002400">
    <property type="protein sequence ID" value="ADU27886.1"/>
    <property type="molecule type" value="Genomic_DNA"/>
</dbReference>
<gene>
    <name evidence="1" type="ordered locus">Ethha_2387</name>
</gene>